<evidence type="ECO:0000256" key="1">
    <source>
        <dbReference type="RuleBase" id="RU003494"/>
    </source>
</evidence>
<dbReference type="Gene3D" id="3.40.30.10">
    <property type="entry name" value="Glutaredoxin"/>
    <property type="match status" value="1"/>
</dbReference>
<dbReference type="PANTHER" id="PTHR44051">
    <property type="entry name" value="GLUTATHIONE S-TRANSFERASE-RELATED"/>
    <property type="match status" value="1"/>
</dbReference>
<dbReference type="RefSeq" id="WP_282877354.1">
    <property type="nucleotide sequence ID" value="NZ_CP133164.1"/>
</dbReference>
<dbReference type="SFLD" id="SFLDG01151">
    <property type="entry name" value="Main.2:_Nu-like"/>
    <property type="match status" value="1"/>
</dbReference>
<comment type="similarity">
    <text evidence="1">Belongs to the GST superfamily.</text>
</comment>
<evidence type="ECO:0000313" key="5">
    <source>
        <dbReference type="Proteomes" id="UP001237292"/>
    </source>
</evidence>
<dbReference type="Gene3D" id="1.20.1050.10">
    <property type="match status" value="1"/>
</dbReference>
<dbReference type="InterPro" id="IPR004046">
    <property type="entry name" value="GST_C"/>
</dbReference>
<dbReference type="SFLD" id="SFLDG00358">
    <property type="entry name" value="Main_(cytGST)"/>
    <property type="match status" value="1"/>
</dbReference>
<reference evidence="4 5" key="1">
    <citation type="journal article" date="2023" name="Access Microbiol">
        <title>The genome of a steinernematid-associated Pseudomonas piscis bacterium encodes the biosynthesis of insect toxins.</title>
        <authorList>
            <person name="Awori R.M."/>
            <person name="Hendre P."/>
            <person name="Amugune N.O."/>
        </authorList>
    </citation>
    <scope>NUCLEOTIDE SEQUENCE [LARGE SCALE GENOMIC DNA]</scope>
    <source>
        <strain evidence="4 5">75</strain>
    </source>
</reference>
<name>A0ABY9NEH5_9PSED</name>
<dbReference type="SUPFAM" id="SSF52833">
    <property type="entry name" value="Thioredoxin-like"/>
    <property type="match status" value="1"/>
</dbReference>
<dbReference type="CDD" id="cd03048">
    <property type="entry name" value="GST_N_Ure2p_like"/>
    <property type="match status" value="1"/>
</dbReference>
<evidence type="ECO:0000259" key="2">
    <source>
        <dbReference type="PROSITE" id="PS50404"/>
    </source>
</evidence>
<keyword evidence="5" id="KW-1185">Reference proteome</keyword>
<dbReference type="InterPro" id="IPR036282">
    <property type="entry name" value="Glutathione-S-Trfase_C_sf"/>
</dbReference>
<dbReference type="PROSITE" id="PS50404">
    <property type="entry name" value="GST_NTER"/>
    <property type="match status" value="1"/>
</dbReference>
<dbReference type="InterPro" id="IPR004045">
    <property type="entry name" value="Glutathione_S-Trfase_N"/>
</dbReference>
<dbReference type="EMBL" id="CP133164">
    <property type="protein sequence ID" value="WMN16293.1"/>
    <property type="molecule type" value="Genomic_DNA"/>
</dbReference>
<dbReference type="SUPFAM" id="SSF47616">
    <property type="entry name" value="GST C-terminal domain-like"/>
    <property type="match status" value="1"/>
</dbReference>
<proteinExistence type="inferred from homology"/>
<dbReference type="Pfam" id="PF02798">
    <property type="entry name" value="GST_N"/>
    <property type="match status" value="1"/>
</dbReference>
<evidence type="ECO:0000259" key="3">
    <source>
        <dbReference type="PROSITE" id="PS50405"/>
    </source>
</evidence>
<dbReference type="InterPro" id="IPR040079">
    <property type="entry name" value="Glutathione_S-Trfase"/>
</dbReference>
<gene>
    <name evidence="4" type="ORF">QL104_23525</name>
</gene>
<protein>
    <submittedName>
        <fullName evidence="4">Glutathione S-transferase N-terminal domain-containing protein</fullName>
    </submittedName>
</protein>
<sequence length="218" mass="24431">MYSLYFAPTANGHKILIMLEALGVPYRIHRIDLALGEQHHGEFARLTPHRKIPLLVDHQQQLTLPESGAILQYLAETHGRFLPANGAPRYEVLHWLAWQVSSLGPMAGQQYHFIHQEAEGNQYARARYREQTVHLFQTVEKTLAGRDFIAHDYSIADMAIYPWLRIHSQLQVDIQALPNLAGYLQRMATRTEVRAAYAKGAAPVAPPPAQLQAGAAAG</sequence>
<feature type="domain" description="GST C-terminal" evidence="3">
    <location>
        <begin position="85"/>
        <end position="207"/>
    </location>
</feature>
<dbReference type="PANTHER" id="PTHR44051:SF19">
    <property type="entry name" value="DISULFIDE-BOND OXIDOREDUCTASE YFCG"/>
    <property type="match status" value="1"/>
</dbReference>
<dbReference type="SFLD" id="SFLDS00019">
    <property type="entry name" value="Glutathione_Transferase_(cytos"/>
    <property type="match status" value="1"/>
</dbReference>
<dbReference type="Proteomes" id="UP001237292">
    <property type="component" value="Chromosome"/>
</dbReference>
<dbReference type="PROSITE" id="PS50405">
    <property type="entry name" value="GST_CTER"/>
    <property type="match status" value="1"/>
</dbReference>
<evidence type="ECO:0000313" key="4">
    <source>
        <dbReference type="EMBL" id="WMN16293.1"/>
    </source>
</evidence>
<dbReference type="Pfam" id="PF00043">
    <property type="entry name" value="GST_C"/>
    <property type="match status" value="1"/>
</dbReference>
<organism evidence="4 5">
    <name type="scientific">Pseudomonas piscis</name>
    <dbReference type="NCBI Taxonomy" id="2614538"/>
    <lineage>
        <taxon>Bacteria</taxon>
        <taxon>Pseudomonadati</taxon>
        <taxon>Pseudomonadota</taxon>
        <taxon>Gammaproteobacteria</taxon>
        <taxon>Pseudomonadales</taxon>
        <taxon>Pseudomonadaceae</taxon>
        <taxon>Pseudomonas</taxon>
    </lineage>
</organism>
<feature type="domain" description="GST N-terminal" evidence="2">
    <location>
        <begin position="1"/>
        <end position="82"/>
    </location>
</feature>
<dbReference type="InterPro" id="IPR036249">
    <property type="entry name" value="Thioredoxin-like_sf"/>
</dbReference>
<dbReference type="InterPro" id="IPR010987">
    <property type="entry name" value="Glutathione-S-Trfase_C-like"/>
</dbReference>
<accession>A0ABY9NEH5</accession>